<keyword evidence="11" id="KW-1185">Reference proteome</keyword>
<evidence type="ECO:0000256" key="5">
    <source>
        <dbReference type="PROSITE-ProRule" id="PRU00087"/>
    </source>
</evidence>
<dbReference type="InterPro" id="IPR001828">
    <property type="entry name" value="ANF_lig-bd_rcpt"/>
</dbReference>
<dbReference type="InterPro" id="IPR028082">
    <property type="entry name" value="Peripla_BP_I"/>
</dbReference>
<reference evidence="10 11" key="1">
    <citation type="journal article" date="2024" name="Science">
        <title>Giant polyketide synthase enzymes in the biosynthesis of giant marine polyether toxins.</title>
        <authorList>
            <person name="Fallon T.R."/>
            <person name="Shende V.V."/>
            <person name="Wierzbicki I.H."/>
            <person name="Pendleton A.L."/>
            <person name="Watervoot N.F."/>
            <person name="Auber R.P."/>
            <person name="Gonzalez D.J."/>
            <person name="Wisecaver J.H."/>
            <person name="Moore B.S."/>
        </authorList>
    </citation>
    <scope>NUCLEOTIDE SEQUENCE [LARGE SCALE GENOMIC DNA]</scope>
    <source>
        <strain evidence="10 11">12B1</strain>
    </source>
</reference>
<feature type="transmembrane region" description="Helical" evidence="7">
    <location>
        <begin position="1336"/>
        <end position="1360"/>
    </location>
</feature>
<keyword evidence="3 7" id="KW-1133">Transmembrane helix</keyword>
<dbReference type="EMBL" id="JBGBPQ010000026">
    <property type="protein sequence ID" value="KAL1499130.1"/>
    <property type="molecule type" value="Genomic_DNA"/>
</dbReference>
<feature type="signal peptide" evidence="8">
    <location>
        <begin position="1"/>
        <end position="17"/>
    </location>
</feature>
<feature type="transmembrane region" description="Helical" evidence="7">
    <location>
        <begin position="1597"/>
        <end position="1621"/>
    </location>
</feature>
<sequence>MRGAALLLLAALPPLAAVPPSEVRLGLLLSPFNASASAAVSAAPLAAVALALRQLNNKSDGVYDWLLPRTTLRLAYHPDACDASEALPAALHLTALAFAGQGVSAIIGASCGAATAVAAQVGAVARVPVVAPSAASASLGSSEYLLRVAPSDSAIAHAAVDLLSHLFNYSRIGLVHTTDTCVDGPTAADISEHSALLDAGGGVQQVLRGYLTLSPHLPPTAPLAAFASRRDALLSHAPPPSDDDAAVPLWEEGGGGGATLGAADGAYAYDAALALGHALHALLEEAGAAAVEGGALLAAAQAVSFGGVSGGVAFGGGGERRGGVGFALSSLAADGWARLGVWEACAAPPCDFGARYAAELPPAAESAVEEVVEQREPFVLRVGSQCSLTSAPSSGVGVRHGVDVAIAAINALDGGRGFRVGTTGTYYRLEANHSFPVAAAAADSPLDVMILSPPCDGPQLASAAAAGAARLLAFAHSGPAANYVAPDGAPFPYLFGVHVASDGYTNPALRAASFAGAASVSILCEEGAFFHSTCVAARSYAAAYALRVDVYADGVPSNSTDATYRSLADAVASARSDVAVLSFSDTTTLPGKVASAAGGAPAVRKAVPRLVELWRAAGYAPMACFVSSATWVLMPNVAPCTGRGELACVADGDERGTYLMGATQWHPELTYADDLLGGAAQLLAAHRALHGDEAVVVHDLAAGYASVYLLMKAMRRAFADEPAEWPRLRANSYAYEKLAAALRATNEPETLFGPVVFNRFQRNVGRGGVLVQYFASAAAPGGVVGAPVEPADASTRAAVLPAPAHAECVGGRTRDLSLRASWLESKCACPPGRYEVSSSDVCQQRMAPGRITWLSDVRFVALHKRGAAAALVNATVELEGTDWKPSFRWRVLPDGLPAWVAPQLWEGRVERPTASSPSTFYAPLRVSSSLLGARGNPHVGQVRFEVALDETHTLATTIFATVTAPPNAARSAPLSAPPLAAAVVGVDFAVLTFAAVDDDGLPVAAGAHGFHASVRHAAAPPANATVRETEEEGTWAVHFTPRLAGVHSVAVFLDGEPLGGGGSVAFNASCPSGRTLTPGTYFCGCAQGSVLRAGVCRACEAPLSAAAGDDNCIRCAAGFYHADGGAALEEGSTPDCRACPTGATCPWDATHATLRLSDGYWRASPRSLQLLRCPDALLAPSPCRGGDAADGYCREGYAGPRCELCANASHYFSSGRCEECPGVPDRVGLLVGGALGLPLAALCARLASRRGAPRAYEAAARRLHRLRLQLASHALVEKLKLTIAFLQQAGLVPAVYDLRLPDYYYEWMDFLAAFRIDWSGFLFPSSCLHGGFHSQLLLRALAPLAAVGALVALGVLVGVAPHAGRLAPAALPWRDSLLATLPLLLVFAFCLTPSTSTGIFDAWTCETYELDSTASPPSTIRFLRADPAVECSLSEPEYSRIITTAYILVMLWPVGVPLLFALILRSTRRAVLHGHATRVVGATGFLHREYNKELYWWEVVFLCQRLVVVGFVQWFTHPSHRLLFGLMVALAYLLALLAVKPYKRADVGVMAYGSQTAIVLMLYMSMYVHYFAALEREDGDETDLPSRILGFGSMDSLVATMIALVFLLLCLFPAVTVYQALFAQDVALLLLVSSDQPPELSLDKGKEFHLFLSHVWSSGQDQVANIKSTLQLLLPGCQVFLDVDNLVEIGNLDQYVKGSQCVLPFLSKGYFFSANCLRELESALRWNLALILVHEQDENKGGVPLSTLREDCASQQRGLHLLFQDKDEIIAWHRAAAFRQLSMKRIAQGMLHATPKYRESPAPPKLYIKGELTRETLEFRKPFRLFVSSHNPGAKEVVTQMAAKCEGAEKHVTVCEPVAVRSSRLRASMGSIARRLSVATGDVETFMFLYLNQQTFVGEDGVVLASEVREAKAGGIEVVLAHEIDASRGGCPFDRLFTTTPRDLVQDGLYKRLAIALHSPPYREISFLLLAKALRAEPKKHGAAERMCSRGAAGCGGSRLPWRRGNEHTRRARGAHARDPDSACPSSSLAI</sequence>
<dbReference type="InterPro" id="IPR013783">
    <property type="entry name" value="Ig-like_fold"/>
</dbReference>
<comment type="caution">
    <text evidence="10">The sequence shown here is derived from an EMBL/GenBank/DDBJ whole genome shotgun (WGS) entry which is preliminary data.</text>
</comment>
<feature type="transmembrane region" description="Helical" evidence="7">
    <location>
        <begin position="1522"/>
        <end position="1539"/>
    </location>
</feature>
<feature type="region of interest" description="Disordered" evidence="6">
    <location>
        <begin position="1999"/>
        <end position="2031"/>
    </location>
</feature>
<dbReference type="PROSITE" id="PS50194">
    <property type="entry name" value="FILAMIN_REPEAT"/>
    <property type="match status" value="1"/>
</dbReference>
<dbReference type="InterPro" id="IPR035897">
    <property type="entry name" value="Toll_tir_struct_dom_sf"/>
</dbReference>
<dbReference type="Proteomes" id="UP001515480">
    <property type="component" value="Unassembled WGS sequence"/>
</dbReference>
<dbReference type="SUPFAM" id="SSF81296">
    <property type="entry name" value="E set domains"/>
    <property type="match status" value="1"/>
</dbReference>
<dbReference type="InterPro" id="IPR017868">
    <property type="entry name" value="Filamin/ABP280_repeat-like"/>
</dbReference>
<organism evidence="10 11">
    <name type="scientific">Prymnesium parvum</name>
    <name type="common">Toxic golden alga</name>
    <dbReference type="NCBI Taxonomy" id="97485"/>
    <lineage>
        <taxon>Eukaryota</taxon>
        <taxon>Haptista</taxon>
        <taxon>Haptophyta</taxon>
        <taxon>Prymnesiophyceae</taxon>
        <taxon>Prymnesiales</taxon>
        <taxon>Prymnesiaceae</taxon>
        <taxon>Prymnesium</taxon>
    </lineage>
</organism>
<dbReference type="Gene3D" id="3.40.50.10140">
    <property type="entry name" value="Toll/interleukin-1 receptor homology (TIR) domain"/>
    <property type="match status" value="1"/>
</dbReference>
<feature type="repeat" description="Filamin" evidence="5">
    <location>
        <begin position="964"/>
        <end position="1060"/>
    </location>
</feature>
<evidence type="ECO:0000256" key="2">
    <source>
        <dbReference type="ARBA" id="ARBA00022692"/>
    </source>
</evidence>
<feature type="transmembrane region" description="Helical" evidence="7">
    <location>
        <begin position="1381"/>
        <end position="1400"/>
    </location>
</feature>
<keyword evidence="8" id="KW-0732">Signal</keyword>
<evidence type="ECO:0000256" key="7">
    <source>
        <dbReference type="SAM" id="Phobius"/>
    </source>
</evidence>
<proteinExistence type="predicted"/>
<protein>
    <recommendedName>
        <fullName evidence="9">Receptor ligand binding region domain-containing protein</fullName>
    </recommendedName>
</protein>
<dbReference type="GO" id="GO:0016020">
    <property type="term" value="C:membrane"/>
    <property type="evidence" value="ECO:0007669"/>
    <property type="project" value="UniProtKB-SubCell"/>
</dbReference>
<evidence type="ECO:0000256" key="3">
    <source>
        <dbReference type="ARBA" id="ARBA00022989"/>
    </source>
</evidence>
<dbReference type="SUPFAM" id="SSF52200">
    <property type="entry name" value="Toll/Interleukin receptor TIR domain"/>
    <property type="match status" value="1"/>
</dbReference>
<feature type="domain" description="Receptor ligand binding region" evidence="9">
    <location>
        <begin position="45"/>
        <end position="182"/>
    </location>
</feature>
<evidence type="ECO:0000313" key="11">
    <source>
        <dbReference type="Proteomes" id="UP001515480"/>
    </source>
</evidence>
<evidence type="ECO:0000256" key="4">
    <source>
        <dbReference type="ARBA" id="ARBA00023136"/>
    </source>
</evidence>
<dbReference type="Pfam" id="PF01094">
    <property type="entry name" value="ANF_receptor"/>
    <property type="match status" value="1"/>
</dbReference>
<evidence type="ECO:0000256" key="1">
    <source>
        <dbReference type="ARBA" id="ARBA00004370"/>
    </source>
</evidence>
<evidence type="ECO:0000313" key="10">
    <source>
        <dbReference type="EMBL" id="KAL1499130.1"/>
    </source>
</evidence>
<feature type="transmembrane region" description="Helical" evidence="7">
    <location>
        <begin position="1551"/>
        <end position="1572"/>
    </location>
</feature>
<dbReference type="InterPro" id="IPR014756">
    <property type="entry name" value="Ig_E-set"/>
</dbReference>
<evidence type="ECO:0000256" key="6">
    <source>
        <dbReference type="SAM" id="MobiDB-lite"/>
    </source>
</evidence>
<gene>
    <name evidence="10" type="ORF">AB1Y20_013641</name>
</gene>
<keyword evidence="2 7" id="KW-0812">Transmembrane</keyword>
<feature type="chain" id="PRO_5044220101" description="Receptor ligand binding region domain-containing protein" evidence="8">
    <location>
        <begin position="18"/>
        <end position="2031"/>
    </location>
</feature>
<evidence type="ECO:0000256" key="8">
    <source>
        <dbReference type="SAM" id="SignalP"/>
    </source>
</evidence>
<keyword evidence="4 7" id="KW-0472">Membrane</keyword>
<name>A0AB34IIE2_PRYPA</name>
<comment type="subcellular location">
    <subcellularLocation>
        <location evidence="1">Membrane</location>
    </subcellularLocation>
</comment>
<dbReference type="PANTHER" id="PTHR11319">
    <property type="entry name" value="G PROTEIN-COUPLED RECEPTOR-RELATED"/>
    <property type="match status" value="1"/>
</dbReference>
<feature type="transmembrane region" description="Helical" evidence="7">
    <location>
        <begin position="1441"/>
        <end position="1464"/>
    </location>
</feature>
<dbReference type="Gene3D" id="2.60.40.10">
    <property type="entry name" value="Immunoglobulins"/>
    <property type="match status" value="1"/>
</dbReference>
<dbReference type="Gene3D" id="3.40.50.2300">
    <property type="match status" value="2"/>
</dbReference>
<accession>A0AB34IIE2</accession>
<dbReference type="PANTHER" id="PTHR11319:SF35">
    <property type="entry name" value="OUTER MEMBRANE PROTEIN PMPC-RELATED"/>
    <property type="match status" value="1"/>
</dbReference>
<dbReference type="SUPFAM" id="SSF53822">
    <property type="entry name" value="Periplasmic binding protein-like I"/>
    <property type="match status" value="2"/>
</dbReference>
<evidence type="ECO:0000259" key="9">
    <source>
        <dbReference type="Pfam" id="PF01094"/>
    </source>
</evidence>